<dbReference type="RefSeq" id="WP_027448658.1">
    <property type="nucleotide sequence ID" value="NZ_KE384335.1"/>
</dbReference>
<dbReference type="EMBL" id="AVPF01000008">
    <property type="protein sequence ID" value="KGX90307.1"/>
    <property type="molecule type" value="Genomic_DNA"/>
</dbReference>
<proteinExistence type="predicted"/>
<dbReference type="InterPro" id="IPR025548">
    <property type="entry name" value="YfkD"/>
</dbReference>
<sequence>MKIFMKWGFLTLIVCFSLLQADIIHAESEKTKREEMHNFLSSVLDISKKNTYPNTPSMKEQVEPNELTKELLEDGKVKINNPHLIKMLNETDLRPSPLAIGYRGMIYMGKWPLNYETKEQNINWQYQKINTNQKDNQNGYESKNIHYNQEKERAVRGALTEKVDYPNQIKEMMLFEAQKQAELPLSFDTVIGEGTDMNLSYGVPRKKVGIVEAYAPAVHEKGKVTFGDVYLKLKGSKKEIVIEGVEKKEVGAWIPIQDRLSITFRVQ</sequence>
<keyword evidence="1" id="KW-0732">Signal</keyword>
<dbReference type="AlphaFoldDB" id="A0A0A5I393"/>
<accession>A0A0A5I393</accession>
<keyword evidence="3" id="KW-1185">Reference proteome</keyword>
<dbReference type="STRING" id="1385511.GCA_000425225_02181"/>
<name>A0A0A5I393_9BACI</name>
<evidence type="ECO:0008006" key="4">
    <source>
        <dbReference type="Google" id="ProtNLM"/>
    </source>
</evidence>
<dbReference type="eggNOG" id="ENOG502Z8NK">
    <property type="taxonomic scope" value="Bacteria"/>
</dbReference>
<feature type="chain" id="PRO_5039267153" description="YfkD-like protein" evidence="1">
    <location>
        <begin position="22"/>
        <end position="267"/>
    </location>
</feature>
<evidence type="ECO:0000313" key="2">
    <source>
        <dbReference type="EMBL" id="KGX90307.1"/>
    </source>
</evidence>
<evidence type="ECO:0000256" key="1">
    <source>
        <dbReference type="SAM" id="SignalP"/>
    </source>
</evidence>
<reference evidence="2 3" key="1">
    <citation type="submission" date="2013-08" db="EMBL/GenBank/DDBJ databases">
        <authorList>
            <person name="Huang J."/>
            <person name="Wang G."/>
        </authorList>
    </citation>
    <scope>NUCLEOTIDE SEQUENCE [LARGE SCALE GENOMIC DNA]</scope>
    <source>
        <strain evidence="2 3">BH030004</strain>
    </source>
</reference>
<protein>
    <recommendedName>
        <fullName evidence="4">YfkD-like protein</fullName>
    </recommendedName>
</protein>
<comment type="caution">
    <text evidence="2">The sequence shown here is derived from an EMBL/GenBank/DDBJ whole genome shotgun (WGS) entry which is preliminary data.</text>
</comment>
<organism evidence="2 3">
    <name type="scientific">Pontibacillus marinus BH030004 = DSM 16465</name>
    <dbReference type="NCBI Taxonomy" id="1385511"/>
    <lineage>
        <taxon>Bacteria</taxon>
        <taxon>Bacillati</taxon>
        <taxon>Bacillota</taxon>
        <taxon>Bacilli</taxon>
        <taxon>Bacillales</taxon>
        <taxon>Bacillaceae</taxon>
        <taxon>Pontibacillus</taxon>
    </lineage>
</organism>
<evidence type="ECO:0000313" key="3">
    <source>
        <dbReference type="Proteomes" id="UP000030403"/>
    </source>
</evidence>
<dbReference type="Pfam" id="PF14167">
    <property type="entry name" value="YfkD"/>
    <property type="match status" value="1"/>
</dbReference>
<dbReference type="Proteomes" id="UP000030403">
    <property type="component" value="Unassembled WGS sequence"/>
</dbReference>
<feature type="signal peptide" evidence="1">
    <location>
        <begin position="1"/>
        <end position="21"/>
    </location>
</feature>
<gene>
    <name evidence="2" type="ORF">N783_21185</name>
</gene>